<dbReference type="Pfam" id="PF13374">
    <property type="entry name" value="TPR_10"/>
    <property type="match status" value="1"/>
</dbReference>
<dbReference type="PANTHER" id="PTHR19959">
    <property type="entry name" value="KINESIN LIGHT CHAIN"/>
    <property type="match status" value="1"/>
</dbReference>
<dbReference type="AlphaFoldDB" id="A0A2S5CQE0"/>
<dbReference type="SMART" id="SM00028">
    <property type="entry name" value="TPR"/>
    <property type="match status" value="4"/>
</dbReference>
<dbReference type="Gene3D" id="1.25.40.10">
    <property type="entry name" value="Tetratricopeptide repeat domain"/>
    <property type="match status" value="2"/>
</dbReference>
<proteinExistence type="predicted"/>
<dbReference type="PANTHER" id="PTHR19959:SF119">
    <property type="entry name" value="FUNGAL LIPASE-LIKE DOMAIN-CONTAINING PROTEIN"/>
    <property type="match status" value="1"/>
</dbReference>
<dbReference type="InterPro" id="IPR011990">
    <property type="entry name" value="TPR-like_helical_dom_sf"/>
</dbReference>
<organism evidence="1 2">
    <name type="scientific">Methylovulum psychrotolerans</name>
    <dbReference type="NCBI Taxonomy" id="1704499"/>
    <lineage>
        <taxon>Bacteria</taxon>
        <taxon>Pseudomonadati</taxon>
        <taxon>Pseudomonadota</taxon>
        <taxon>Gammaproteobacteria</taxon>
        <taxon>Methylococcales</taxon>
        <taxon>Methylococcaceae</taxon>
        <taxon>Methylovulum</taxon>
    </lineage>
</organism>
<dbReference type="Pfam" id="PF13424">
    <property type="entry name" value="TPR_12"/>
    <property type="match status" value="2"/>
</dbReference>
<protein>
    <submittedName>
        <fullName evidence="1">Tetratricopeptide repeat-containing protein</fullName>
    </submittedName>
</protein>
<gene>
    <name evidence="1" type="ORF">AADEFJLK_00023</name>
</gene>
<comment type="caution">
    <text evidence="1">The sequence shown here is derived from an EMBL/GenBank/DDBJ whole genome shotgun (WGS) entry which is preliminary data.</text>
</comment>
<name>A0A2S5CQE0_9GAMM</name>
<accession>A0A2S5CQE0</accession>
<dbReference type="Proteomes" id="UP000237423">
    <property type="component" value="Unassembled WGS sequence"/>
</dbReference>
<dbReference type="SUPFAM" id="SSF48452">
    <property type="entry name" value="TPR-like"/>
    <property type="match status" value="2"/>
</dbReference>
<evidence type="ECO:0000313" key="1">
    <source>
        <dbReference type="EMBL" id="POZ53014.1"/>
    </source>
</evidence>
<evidence type="ECO:0000313" key="2">
    <source>
        <dbReference type="Proteomes" id="UP000237423"/>
    </source>
</evidence>
<dbReference type="InterPro" id="IPR019734">
    <property type="entry name" value="TPR_rpt"/>
</dbReference>
<dbReference type="EMBL" id="PGFZ01000001">
    <property type="protein sequence ID" value="POZ53014.1"/>
    <property type="molecule type" value="Genomic_DNA"/>
</dbReference>
<sequence length="539" mass="60179">MGQYSLQSPALTVIARLSIHHTDFNDILVAGLRRNFRKCCQNIVAVALETPSELAALACAAFRDLVWEDQSYAAREMGADLKYESVELGHLAYEIFLFRKNKAYKKLAKKPKDIVGAKQDYAQSLTNLSVALSRIGRNVEAVGCAKEALEVLQPLVKNNIDDTFQAIYASVLGNYSTRLNAVGRNEEALSFVQQAVAIHKRLADKDSGRFEPGYATSLNNYANRLSDTGQSAEALGFAQQAVTIYKQLADKDPGSFEPGYATSLSNYANSLGEIGQYAEAQDFAQQAVAIRKRLAEKNPDRFEPDYADSLNNYANSLGEIGQYAEAQSVAQQALAIHKRLVEKNPDRFEPDYAMSLNNYAIRLSEAGQYAEAQGSAQQAAAIYERLAVKTPARYEFDAYNSYFNVRFLHWLEEIQPVNGGWAEPLPPLPSEIAAHQQAELRFYAAVLQACLAVSPKQRREGVQQALTVWQALAPAQQNPALEYYLCAWGWLNHHEPTALTEPAGAELWRRFYQQRQGRLPHWLHTVAERLNFTWPDEAA</sequence>
<reference evidence="1 2" key="1">
    <citation type="submission" date="2017-11" db="EMBL/GenBank/DDBJ databases">
        <title>Draft Genome Sequence of Methylobacter psychrotolerans Sph1T, an Obligate Methanotroph from Low-Temperature Environments.</title>
        <authorList>
            <person name="Oshkin I.Y."/>
            <person name="Miroshnikov K."/>
            <person name="Belova S.E."/>
            <person name="Korzhenkov A."/>
            <person name="Toshchakov S.V."/>
            <person name="Dedysh S.N."/>
        </authorList>
    </citation>
    <scope>NUCLEOTIDE SEQUENCE [LARGE SCALE GENOMIC DNA]</scope>
    <source>
        <strain evidence="1 2">Sph1</strain>
    </source>
</reference>